<reference evidence="1" key="1">
    <citation type="submission" date="2018-02" db="EMBL/GenBank/DDBJ databases">
        <title>Rhizophora mucronata_Transcriptome.</title>
        <authorList>
            <person name="Meera S.P."/>
            <person name="Sreeshan A."/>
            <person name="Augustine A."/>
        </authorList>
    </citation>
    <scope>NUCLEOTIDE SEQUENCE</scope>
    <source>
        <tissue evidence="1">Leaf</tissue>
    </source>
</reference>
<organism evidence="1">
    <name type="scientific">Rhizophora mucronata</name>
    <name type="common">Asiatic mangrove</name>
    <dbReference type="NCBI Taxonomy" id="61149"/>
    <lineage>
        <taxon>Eukaryota</taxon>
        <taxon>Viridiplantae</taxon>
        <taxon>Streptophyta</taxon>
        <taxon>Embryophyta</taxon>
        <taxon>Tracheophyta</taxon>
        <taxon>Spermatophyta</taxon>
        <taxon>Magnoliopsida</taxon>
        <taxon>eudicotyledons</taxon>
        <taxon>Gunneridae</taxon>
        <taxon>Pentapetalae</taxon>
        <taxon>rosids</taxon>
        <taxon>fabids</taxon>
        <taxon>Malpighiales</taxon>
        <taxon>Rhizophoraceae</taxon>
        <taxon>Rhizophora</taxon>
    </lineage>
</organism>
<proteinExistence type="predicted"/>
<evidence type="ECO:0000313" key="1">
    <source>
        <dbReference type="EMBL" id="MBX45019.1"/>
    </source>
</evidence>
<name>A0A2P2NRA6_RHIMU</name>
<sequence>MSEKEIVETGIYVRCSRTKPFS</sequence>
<protein>
    <submittedName>
        <fullName evidence="1">Uncharacterized protein</fullName>
    </submittedName>
</protein>
<dbReference type="AlphaFoldDB" id="A0A2P2NRA6"/>
<dbReference type="EMBL" id="GGEC01064535">
    <property type="protein sequence ID" value="MBX45019.1"/>
    <property type="molecule type" value="Transcribed_RNA"/>
</dbReference>
<accession>A0A2P2NRA6</accession>